<dbReference type="EMBL" id="LJIJ01001595">
    <property type="protein sequence ID" value="ODM91319.1"/>
    <property type="molecule type" value="Genomic_DNA"/>
</dbReference>
<dbReference type="AlphaFoldDB" id="A0A1D2MEA7"/>
<evidence type="ECO:0000313" key="2">
    <source>
        <dbReference type="Proteomes" id="UP000094527"/>
    </source>
</evidence>
<sequence length="241" mass="28153">MGTKNVAFEQHQYGVHTTTPFLKEMQQLDSIASQVVYLFRNMLKSLTIRNTQNTRESFRLDFILRFTESLATTCIDLLQKSFGDLWDKNQNRVKEGNNRTTTYENLPKIMVAQLSNLSVEGNRIITLNDWNQVEKFRSDEHNNIIHFNVGGNKQESMKRSQRDKFYSDDPTATIDDGALRIFGEFLGLTKFIERNNETLERVEIDESYICPSPFCDAGMVDFPNHDFKFSITRRRESPKWI</sequence>
<gene>
    <name evidence="1" type="ORF">Ocin01_15363</name>
</gene>
<keyword evidence="2" id="KW-1185">Reference proteome</keyword>
<dbReference type="Proteomes" id="UP000094527">
    <property type="component" value="Unassembled WGS sequence"/>
</dbReference>
<comment type="caution">
    <text evidence="1">The sequence shown here is derived from an EMBL/GenBank/DDBJ whole genome shotgun (WGS) entry which is preliminary data.</text>
</comment>
<organism evidence="1 2">
    <name type="scientific">Orchesella cincta</name>
    <name type="common">Springtail</name>
    <name type="synonym">Podura cincta</name>
    <dbReference type="NCBI Taxonomy" id="48709"/>
    <lineage>
        <taxon>Eukaryota</taxon>
        <taxon>Metazoa</taxon>
        <taxon>Ecdysozoa</taxon>
        <taxon>Arthropoda</taxon>
        <taxon>Hexapoda</taxon>
        <taxon>Collembola</taxon>
        <taxon>Entomobryomorpha</taxon>
        <taxon>Entomobryoidea</taxon>
        <taxon>Orchesellidae</taxon>
        <taxon>Orchesellinae</taxon>
        <taxon>Orchesella</taxon>
    </lineage>
</organism>
<name>A0A1D2MEA7_ORCCI</name>
<proteinExistence type="predicted"/>
<reference evidence="1 2" key="1">
    <citation type="journal article" date="2016" name="Genome Biol. Evol.">
        <title>Gene Family Evolution Reflects Adaptation to Soil Environmental Stressors in the Genome of the Collembolan Orchesella cincta.</title>
        <authorList>
            <person name="Faddeeva-Vakhrusheva A."/>
            <person name="Derks M.F."/>
            <person name="Anvar S.Y."/>
            <person name="Agamennone V."/>
            <person name="Suring W."/>
            <person name="Smit S."/>
            <person name="van Straalen N.M."/>
            <person name="Roelofs D."/>
        </authorList>
    </citation>
    <scope>NUCLEOTIDE SEQUENCE [LARGE SCALE GENOMIC DNA]</scope>
    <source>
        <tissue evidence="1">Mixed pool</tissue>
    </source>
</reference>
<accession>A0A1D2MEA7</accession>
<evidence type="ECO:0000313" key="1">
    <source>
        <dbReference type="EMBL" id="ODM91319.1"/>
    </source>
</evidence>
<protein>
    <submittedName>
        <fullName evidence="1">Uncharacterized protein</fullName>
    </submittedName>
</protein>